<gene>
    <name evidence="1" type="ORF">PIB30_004990</name>
</gene>
<comment type="caution">
    <text evidence="1">The sequence shown here is derived from an EMBL/GenBank/DDBJ whole genome shotgun (WGS) entry which is preliminary data.</text>
</comment>
<reference evidence="1 2" key="1">
    <citation type="journal article" date="2023" name="Plants (Basel)">
        <title>Bridging the Gap: Combining Genomics and Transcriptomics Approaches to Understand Stylosanthes scabra, an Orphan Legume from the Brazilian Caatinga.</title>
        <authorList>
            <person name="Ferreira-Neto J.R.C."/>
            <person name="da Silva M.D."/>
            <person name="Binneck E."/>
            <person name="de Melo N.F."/>
            <person name="da Silva R.H."/>
            <person name="de Melo A.L.T.M."/>
            <person name="Pandolfi V."/>
            <person name="Bustamante F.O."/>
            <person name="Brasileiro-Vidal A.C."/>
            <person name="Benko-Iseppon A.M."/>
        </authorList>
    </citation>
    <scope>NUCLEOTIDE SEQUENCE [LARGE SCALE GENOMIC DNA]</scope>
    <source>
        <tissue evidence="1">Leaves</tissue>
    </source>
</reference>
<dbReference type="EMBL" id="JASCZI010211458">
    <property type="protein sequence ID" value="MED6191913.1"/>
    <property type="molecule type" value="Genomic_DNA"/>
</dbReference>
<evidence type="ECO:0000313" key="2">
    <source>
        <dbReference type="Proteomes" id="UP001341840"/>
    </source>
</evidence>
<dbReference type="Proteomes" id="UP001341840">
    <property type="component" value="Unassembled WGS sequence"/>
</dbReference>
<organism evidence="1 2">
    <name type="scientific">Stylosanthes scabra</name>
    <dbReference type="NCBI Taxonomy" id="79078"/>
    <lineage>
        <taxon>Eukaryota</taxon>
        <taxon>Viridiplantae</taxon>
        <taxon>Streptophyta</taxon>
        <taxon>Embryophyta</taxon>
        <taxon>Tracheophyta</taxon>
        <taxon>Spermatophyta</taxon>
        <taxon>Magnoliopsida</taxon>
        <taxon>eudicotyledons</taxon>
        <taxon>Gunneridae</taxon>
        <taxon>Pentapetalae</taxon>
        <taxon>rosids</taxon>
        <taxon>fabids</taxon>
        <taxon>Fabales</taxon>
        <taxon>Fabaceae</taxon>
        <taxon>Papilionoideae</taxon>
        <taxon>50 kb inversion clade</taxon>
        <taxon>dalbergioids sensu lato</taxon>
        <taxon>Dalbergieae</taxon>
        <taxon>Pterocarpus clade</taxon>
        <taxon>Stylosanthes</taxon>
    </lineage>
</organism>
<sequence length="133" mass="15650">MTTNISEYVNALLKGTRFLPSSVIVRAIYERLHTVVEETHCSLWRTLSRDKFGHTECLRDEALPIPNESMWPEWMGLRLRLSLQMKRKAKRRPVSTRIRNEMDMFEHPEKICGICKQYGHMRMGCRNAPTSEN</sequence>
<evidence type="ECO:0000313" key="1">
    <source>
        <dbReference type="EMBL" id="MED6191913.1"/>
    </source>
</evidence>
<accession>A0ABU6X5M7</accession>
<proteinExistence type="predicted"/>
<name>A0ABU6X5M7_9FABA</name>
<keyword evidence="2" id="KW-1185">Reference proteome</keyword>
<protein>
    <submittedName>
        <fullName evidence="1">Uncharacterized protein</fullName>
    </submittedName>
</protein>